<dbReference type="NCBIfam" id="TIGR02227">
    <property type="entry name" value="sigpep_I_bact"/>
    <property type="match status" value="1"/>
</dbReference>
<evidence type="ECO:0000256" key="3">
    <source>
        <dbReference type="ARBA" id="ARBA00013208"/>
    </source>
</evidence>
<dbReference type="CDD" id="cd06530">
    <property type="entry name" value="S26_SPase_I"/>
    <property type="match status" value="1"/>
</dbReference>
<evidence type="ECO:0000256" key="4">
    <source>
        <dbReference type="ARBA" id="ARBA00019232"/>
    </source>
</evidence>
<dbReference type="EMBL" id="SRYJ01000020">
    <property type="protein sequence ID" value="TGY70299.1"/>
    <property type="molecule type" value="Genomic_DNA"/>
</dbReference>
<dbReference type="GO" id="GO:0009003">
    <property type="term" value="F:signal peptidase activity"/>
    <property type="evidence" value="ECO:0007669"/>
    <property type="project" value="UniProtKB-EC"/>
</dbReference>
<feature type="active site" evidence="6">
    <location>
        <position position="34"/>
    </location>
</feature>
<evidence type="ECO:0000256" key="6">
    <source>
        <dbReference type="PIRSR" id="PIRSR600223-1"/>
    </source>
</evidence>
<reference evidence="9 10" key="1">
    <citation type="submission" date="2019-04" db="EMBL/GenBank/DDBJ databases">
        <title>Microbes associate with the intestines of laboratory mice.</title>
        <authorList>
            <person name="Navarre W."/>
            <person name="Wong E."/>
            <person name="Huang K."/>
            <person name="Tropini C."/>
            <person name="Ng K."/>
            <person name="Yu B."/>
        </authorList>
    </citation>
    <scope>NUCLEOTIDE SEQUENCE [LARGE SCALE GENOMIC DNA]</scope>
    <source>
        <strain evidence="9 10">NM22_B1</strain>
    </source>
</reference>
<dbReference type="InterPro" id="IPR036286">
    <property type="entry name" value="LexA/Signal_pep-like_sf"/>
</dbReference>
<dbReference type="GO" id="GO:0004252">
    <property type="term" value="F:serine-type endopeptidase activity"/>
    <property type="evidence" value="ECO:0007669"/>
    <property type="project" value="InterPro"/>
</dbReference>
<feature type="domain" description="Peptidase S26" evidence="8">
    <location>
        <begin position="5"/>
        <end position="218"/>
    </location>
</feature>
<dbReference type="Proteomes" id="UP000310760">
    <property type="component" value="Unassembled WGS sequence"/>
</dbReference>
<dbReference type="PANTHER" id="PTHR43390:SF1">
    <property type="entry name" value="CHLOROPLAST PROCESSING PEPTIDASE"/>
    <property type="match status" value="1"/>
</dbReference>
<evidence type="ECO:0000313" key="10">
    <source>
        <dbReference type="Proteomes" id="UP000310760"/>
    </source>
</evidence>
<evidence type="ECO:0000256" key="2">
    <source>
        <dbReference type="ARBA" id="ARBA00009370"/>
    </source>
</evidence>
<evidence type="ECO:0000313" key="9">
    <source>
        <dbReference type="EMBL" id="TGY70299.1"/>
    </source>
</evidence>
<proteinExistence type="inferred from homology"/>
<dbReference type="GO" id="GO:0016020">
    <property type="term" value="C:membrane"/>
    <property type="evidence" value="ECO:0007669"/>
    <property type="project" value="UniProtKB-SubCell"/>
</dbReference>
<dbReference type="EC" id="3.4.21.89" evidence="3 7"/>
<evidence type="ECO:0000256" key="7">
    <source>
        <dbReference type="RuleBase" id="RU362042"/>
    </source>
</evidence>
<protein>
    <recommendedName>
        <fullName evidence="4 7">Signal peptidase I</fullName>
        <ecNumber evidence="3 7">3.4.21.89</ecNumber>
    </recommendedName>
</protein>
<dbReference type="RefSeq" id="WP_135951557.1">
    <property type="nucleotide sequence ID" value="NZ_CAUCNL010000004.1"/>
</dbReference>
<evidence type="ECO:0000259" key="8">
    <source>
        <dbReference type="Pfam" id="PF10502"/>
    </source>
</evidence>
<dbReference type="AlphaFoldDB" id="A0A4V3RT99"/>
<gene>
    <name evidence="9" type="primary">lepB</name>
    <name evidence="9" type="ORF">E5339_10340</name>
</gene>
<dbReference type="PROSITE" id="PS00760">
    <property type="entry name" value="SPASE_I_2"/>
    <property type="match status" value="1"/>
</dbReference>
<dbReference type="InterPro" id="IPR000223">
    <property type="entry name" value="Pept_S26A_signal_pept_1"/>
</dbReference>
<dbReference type="PRINTS" id="PR00727">
    <property type="entry name" value="LEADERPTASE"/>
</dbReference>
<comment type="subcellular location">
    <subcellularLocation>
        <location evidence="7">Membrane</location>
        <topology evidence="7">Single-pass type II membrane protein</topology>
    </subcellularLocation>
</comment>
<dbReference type="Gene3D" id="2.10.109.10">
    <property type="entry name" value="Umud Fragment, subunit A"/>
    <property type="match status" value="1"/>
</dbReference>
<keyword evidence="5 7" id="KW-0378">Hydrolase</keyword>
<feature type="active site" evidence="6">
    <location>
        <position position="115"/>
    </location>
</feature>
<dbReference type="InterPro" id="IPR019757">
    <property type="entry name" value="Pept_S26A_signal_pept_1_Lys-AS"/>
</dbReference>
<dbReference type="InterPro" id="IPR019533">
    <property type="entry name" value="Peptidase_S26"/>
</dbReference>
<name>A0A4V3RT99_9BACT</name>
<comment type="caution">
    <text evidence="9">The sequence shown here is derived from an EMBL/GenBank/DDBJ whole genome shotgun (WGS) entry which is preliminary data.</text>
</comment>
<organism evidence="9 10">
    <name type="scientific">Phocaeicola sartorii</name>
    <dbReference type="NCBI Taxonomy" id="671267"/>
    <lineage>
        <taxon>Bacteria</taxon>
        <taxon>Pseudomonadati</taxon>
        <taxon>Bacteroidota</taxon>
        <taxon>Bacteroidia</taxon>
        <taxon>Bacteroidales</taxon>
        <taxon>Bacteroidaceae</taxon>
        <taxon>Phocaeicola</taxon>
    </lineage>
</organism>
<dbReference type="PANTHER" id="PTHR43390">
    <property type="entry name" value="SIGNAL PEPTIDASE I"/>
    <property type="match status" value="1"/>
</dbReference>
<dbReference type="GO" id="GO:0006465">
    <property type="term" value="P:signal peptide processing"/>
    <property type="evidence" value="ECO:0007669"/>
    <property type="project" value="InterPro"/>
</dbReference>
<evidence type="ECO:0000256" key="1">
    <source>
        <dbReference type="ARBA" id="ARBA00000677"/>
    </source>
</evidence>
<keyword evidence="7" id="KW-0645">Protease</keyword>
<comment type="catalytic activity">
    <reaction evidence="1 7">
        <text>Cleavage of hydrophobic, N-terminal signal or leader sequences from secreted and periplasmic proteins.</text>
        <dbReference type="EC" id="3.4.21.89"/>
    </reaction>
</comment>
<dbReference type="Pfam" id="PF10502">
    <property type="entry name" value="Peptidase_S26"/>
    <property type="match status" value="1"/>
</dbReference>
<comment type="similarity">
    <text evidence="2 7">Belongs to the peptidase S26 family.</text>
</comment>
<accession>A0A4V3RT99</accession>
<dbReference type="SUPFAM" id="SSF51306">
    <property type="entry name" value="LexA/Signal peptidase"/>
    <property type="match status" value="1"/>
</dbReference>
<evidence type="ECO:0000256" key="5">
    <source>
        <dbReference type="ARBA" id="ARBA00022801"/>
    </source>
</evidence>
<sequence>MRKKKYIFIWATVLSFSGIIKLLLGEWATVPTSSMVPTILPGDLIWYEKYSYGAVMPTRISELPVLNLLCLIPAVWEKDKIRNWGYHRTPGFNKPARMDIIVFRNPLDRNQLLTKRIIGLPGDTLTIRRNKIYINGKVIKDIARKKMTWVNAEIGFPTDKKGKWTTLNYGPLPIPKNEADERKNCYFVMGDERGNSLDSRYIGFIPYQSIEGRISHVLYSPKASDYGVESLGVKRIQ</sequence>